<dbReference type="InterPro" id="IPR036259">
    <property type="entry name" value="MFS_trans_sf"/>
</dbReference>
<reference evidence="11 12" key="1">
    <citation type="submission" date="2023-05" db="EMBL/GenBank/DDBJ databases">
        <title>A 100% complete, gapless, phased diploid assembly of the Scenedesmus obliquus UTEX 3031 genome.</title>
        <authorList>
            <person name="Biondi T.C."/>
            <person name="Hanschen E.R."/>
            <person name="Kwon T."/>
            <person name="Eng W."/>
            <person name="Kruse C.P.S."/>
            <person name="Koehler S.I."/>
            <person name="Kunde Y."/>
            <person name="Gleasner C.D."/>
            <person name="You Mak K.T."/>
            <person name="Polle J."/>
            <person name="Hovde B.T."/>
            <person name="Starkenburg S.R."/>
        </authorList>
    </citation>
    <scope>NUCLEOTIDE SEQUENCE [LARGE SCALE GENOMIC DNA]</scope>
    <source>
        <strain evidence="11 12">DOE0152z</strain>
    </source>
</reference>
<dbReference type="Pfam" id="PF07690">
    <property type="entry name" value="MFS_1"/>
    <property type="match status" value="1"/>
</dbReference>
<keyword evidence="8 9" id="KW-0472">Membrane</keyword>
<dbReference type="PANTHER" id="PTHR43528:SF1">
    <property type="entry name" value="ALPHA-KETOGLUTARATE PERMEASE"/>
    <property type="match status" value="1"/>
</dbReference>
<dbReference type="InterPro" id="IPR005829">
    <property type="entry name" value="Sugar_transporter_CS"/>
</dbReference>
<keyword evidence="7 9" id="KW-1133">Transmembrane helix</keyword>
<dbReference type="Proteomes" id="UP001244341">
    <property type="component" value="Chromosome 2b"/>
</dbReference>
<feature type="transmembrane region" description="Helical" evidence="9">
    <location>
        <begin position="138"/>
        <end position="162"/>
    </location>
</feature>
<evidence type="ECO:0000256" key="1">
    <source>
        <dbReference type="ARBA" id="ARBA00004651"/>
    </source>
</evidence>
<dbReference type="Gene3D" id="1.20.1250.20">
    <property type="entry name" value="MFS general substrate transporter like domains"/>
    <property type="match status" value="1"/>
</dbReference>
<comment type="similarity">
    <text evidence="2">Belongs to the major facilitator superfamily. Metabolite:H+ Symporter (MHS) family (TC 2.A.1.6) family.</text>
</comment>
<sequence>MPIGELSPVGRARSSSLDQQPFHYATLPGPAEPESLSAMASKDAEYDAGKLGSQRNDIPTKKLLMTLLAISMGTVIEWYDYSIYSQLAKVLGKVFFPTGNAAVQAVSFWGLFAVGFLSRPVGAVMFGHLGDTRGRGTCLLWTVLLMGIPTILIGCLPGYATIGIAAPILLALLRLVQGLAMGGEFGAAMVYLYEIADPRYKALTGSLGYISLGAGVVLGILVVAGLISAVPESAMLVWGWRVPFLMSIVTLAVAAVLRYNMPESSEFTNSREELSEEAIRRARNTAAAAAAARPNEAGSSAAGSLDGHVSVVDLEGQSAAAAADEKKAHYVPVYELFRGYWSGLLLHSLYGAWISASFLIGYSWLPSFFAQHVGIPTRLTLWMVLSCMILFTMMVPIAGILSDKGLPRLTVTIAICVASAASAIPMFIGFQTKSVAICWLIQAILLAMSGYAMGMLPAVVSAIYPAGVRISGCNLGVNISSTIGGVCPLIITAVQAATGSIYYGPAIVLAATAIITIVASALLIKYYPAANKCHDE</sequence>
<feature type="transmembrane region" description="Helical" evidence="9">
    <location>
        <begin position="409"/>
        <end position="428"/>
    </location>
</feature>
<feature type="transmembrane region" description="Helical" evidence="9">
    <location>
        <begin position="168"/>
        <end position="195"/>
    </location>
</feature>
<feature type="transmembrane region" description="Helical" evidence="9">
    <location>
        <begin position="434"/>
        <end position="463"/>
    </location>
</feature>
<feature type="transmembrane region" description="Helical" evidence="9">
    <location>
        <begin position="63"/>
        <end position="81"/>
    </location>
</feature>
<feature type="transmembrane region" description="Helical" evidence="9">
    <location>
        <begin position="380"/>
        <end position="402"/>
    </location>
</feature>
<evidence type="ECO:0000256" key="5">
    <source>
        <dbReference type="ARBA" id="ARBA00022692"/>
    </source>
</evidence>
<evidence type="ECO:0000256" key="7">
    <source>
        <dbReference type="ARBA" id="ARBA00022989"/>
    </source>
</evidence>
<evidence type="ECO:0000256" key="4">
    <source>
        <dbReference type="ARBA" id="ARBA00022475"/>
    </source>
</evidence>
<feature type="transmembrane region" description="Helical" evidence="9">
    <location>
        <begin position="475"/>
        <end position="496"/>
    </location>
</feature>
<dbReference type="InterPro" id="IPR051084">
    <property type="entry name" value="H+-coupled_symporters"/>
</dbReference>
<dbReference type="InterPro" id="IPR011701">
    <property type="entry name" value="MFS"/>
</dbReference>
<comment type="subcellular location">
    <subcellularLocation>
        <location evidence="1">Cell membrane</location>
        <topology evidence="1">Multi-pass membrane protein</topology>
    </subcellularLocation>
</comment>
<dbReference type="PANTHER" id="PTHR43528">
    <property type="entry name" value="ALPHA-KETOGLUTARATE PERMEASE"/>
    <property type="match status" value="1"/>
</dbReference>
<feature type="domain" description="Major facilitator superfamily (MFS) profile" evidence="10">
    <location>
        <begin position="66"/>
        <end position="528"/>
    </location>
</feature>
<evidence type="ECO:0000256" key="8">
    <source>
        <dbReference type="ARBA" id="ARBA00023136"/>
    </source>
</evidence>
<gene>
    <name evidence="11" type="ORF">OEZ85_011274</name>
</gene>
<dbReference type="PROSITE" id="PS00217">
    <property type="entry name" value="SUGAR_TRANSPORT_2"/>
    <property type="match status" value="1"/>
</dbReference>
<keyword evidence="4" id="KW-1003">Cell membrane</keyword>
<feature type="transmembrane region" description="Helical" evidence="9">
    <location>
        <begin position="344"/>
        <end position="365"/>
    </location>
</feature>
<evidence type="ECO:0000313" key="11">
    <source>
        <dbReference type="EMBL" id="WIA11131.1"/>
    </source>
</evidence>
<proteinExistence type="inferred from homology"/>
<evidence type="ECO:0000256" key="6">
    <source>
        <dbReference type="ARBA" id="ARBA00022847"/>
    </source>
</evidence>
<keyword evidence="3" id="KW-0813">Transport</keyword>
<organism evidence="11 12">
    <name type="scientific">Tetradesmus obliquus</name>
    <name type="common">Green alga</name>
    <name type="synonym">Acutodesmus obliquus</name>
    <dbReference type="NCBI Taxonomy" id="3088"/>
    <lineage>
        <taxon>Eukaryota</taxon>
        <taxon>Viridiplantae</taxon>
        <taxon>Chlorophyta</taxon>
        <taxon>core chlorophytes</taxon>
        <taxon>Chlorophyceae</taxon>
        <taxon>CS clade</taxon>
        <taxon>Sphaeropleales</taxon>
        <taxon>Scenedesmaceae</taxon>
        <taxon>Tetradesmus</taxon>
    </lineage>
</organism>
<accession>A0ABY8TTP7</accession>
<feature type="transmembrane region" description="Helical" evidence="9">
    <location>
        <begin position="207"/>
        <end position="230"/>
    </location>
</feature>
<evidence type="ECO:0000313" key="12">
    <source>
        <dbReference type="Proteomes" id="UP001244341"/>
    </source>
</evidence>
<feature type="transmembrane region" description="Helical" evidence="9">
    <location>
        <begin position="502"/>
        <end position="524"/>
    </location>
</feature>
<feature type="transmembrane region" description="Helical" evidence="9">
    <location>
        <begin position="242"/>
        <end position="261"/>
    </location>
</feature>
<evidence type="ECO:0000256" key="2">
    <source>
        <dbReference type="ARBA" id="ARBA00008240"/>
    </source>
</evidence>
<dbReference type="EMBL" id="CP126209">
    <property type="protein sequence ID" value="WIA11131.1"/>
    <property type="molecule type" value="Genomic_DNA"/>
</dbReference>
<protein>
    <recommendedName>
        <fullName evidence="10">Major facilitator superfamily (MFS) profile domain-containing protein</fullName>
    </recommendedName>
</protein>
<dbReference type="SUPFAM" id="SSF103473">
    <property type="entry name" value="MFS general substrate transporter"/>
    <property type="match status" value="1"/>
</dbReference>
<name>A0ABY8TTP7_TETOB</name>
<dbReference type="InterPro" id="IPR020846">
    <property type="entry name" value="MFS_dom"/>
</dbReference>
<evidence type="ECO:0000259" key="10">
    <source>
        <dbReference type="PROSITE" id="PS50850"/>
    </source>
</evidence>
<keyword evidence="12" id="KW-1185">Reference proteome</keyword>
<dbReference type="PROSITE" id="PS50850">
    <property type="entry name" value="MFS"/>
    <property type="match status" value="1"/>
</dbReference>
<feature type="transmembrane region" description="Helical" evidence="9">
    <location>
        <begin position="101"/>
        <end position="126"/>
    </location>
</feature>
<keyword evidence="6" id="KW-0769">Symport</keyword>
<keyword evidence="5 9" id="KW-0812">Transmembrane</keyword>
<evidence type="ECO:0000256" key="3">
    <source>
        <dbReference type="ARBA" id="ARBA00022448"/>
    </source>
</evidence>
<evidence type="ECO:0000256" key="9">
    <source>
        <dbReference type="SAM" id="Phobius"/>
    </source>
</evidence>